<comment type="similarity">
    <text evidence="1">Belongs to the HEBP family.</text>
</comment>
<dbReference type="AlphaFoldDB" id="A0A7L9QEK1"/>
<accession>A0A7L9QEK1</accession>
<dbReference type="Gene3D" id="3.20.80.10">
    <property type="entry name" value="Regulatory factor, effector binding domain"/>
    <property type="match status" value="1"/>
</dbReference>
<evidence type="ECO:0000256" key="2">
    <source>
        <dbReference type="SAM" id="SignalP"/>
    </source>
</evidence>
<reference evidence="3" key="1">
    <citation type="journal article" date="2020" name="Microb. Ecol.">
        <title>The Under-explored Extracellular Proteome of Aero-Terrestrial Microalgae Provides Clues on Different Mechanisms of Desiccation Tolerance in Non-Model Organisms.</title>
        <authorList>
            <person name="Gonzalez-Hourcade M."/>
            <person name="Del Campo E.M."/>
            <person name="Casano L.M."/>
        </authorList>
    </citation>
    <scope>NUCLEOTIDE SEQUENCE</scope>
    <source>
        <strain evidence="3">TR9</strain>
    </source>
</reference>
<dbReference type="InterPro" id="IPR011256">
    <property type="entry name" value="Reg_factor_effector_dom_sf"/>
</dbReference>
<dbReference type="SUPFAM" id="SSF55136">
    <property type="entry name" value="Probable bacterial effector-binding domain"/>
    <property type="match status" value="1"/>
</dbReference>
<keyword evidence="2" id="KW-0732">Signal</keyword>
<dbReference type="InterPro" id="IPR006917">
    <property type="entry name" value="SOUL_heme-bd"/>
</dbReference>
<evidence type="ECO:0000313" key="3">
    <source>
        <dbReference type="EMBL" id="QOL01271.1"/>
    </source>
</evidence>
<organism evidence="3">
    <name type="scientific">Trebouxia lynnae</name>
    <dbReference type="NCBI Taxonomy" id="1825957"/>
    <lineage>
        <taxon>Eukaryota</taxon>
        <taxon>Viridiplantae</taxon>
        <taxon>Chlorophyta</taxon>
        <taxon>core chlorophytes</taxon>
        <taxon>Trebouxiophyceae</taxon>
        <taxon>Trebouxiales</taxon>
        <taxon>Trebouxiaceae</taxon>
        <taxon>Trebouxia</taxon>
    </lineage>
</organism>
<evidence type="ECO:0000256" key="1">
    <source>
        <dbReference type="ARBA" id="ARBA00009817"/>
    </source>
</evidence>
<dbReference type="Pfam" id="PF04832">
    <property type="entry name" value="SOUL"/>
    <property type="match status" value="1"/>
</dbReference>
<dbReference type="EMBL" id="MT439024">
    <property type="protein sequence ID" value="QOL01271.1"/>
    <property type="molecule type" value="mRNA"/>
</dbReference>
<dbReference type="PANTHER" id="PTHR11220">
    <property type="entry name" value="HEME-BINDING PROTEIN-RELATED"/>
    <property type="match status" value="1"/>
</dbReference>
<feature type="chain" id="PRO_5029568218" evidence="2">
    <location>
        <begin position="20"/>
        <end position="254"/>
    </location>
</feature>
<sequence length="254" mass="27375">MKASLVATCLLAAVALASAGRLISPSDLGLPVVNDAPDFCHGLECPPFKLLKNTSQYQLREYEGAKFVGTTVEGSNFEAAITKGFTRLFRYISGNNVDNAKISMTTPVITFVKPSSDFKSADKNYTIAFYLPQQFQGSAPEPKDEEINIVDAPGVTVYVKVFGGFATGGAVLKEAETLRQDLIQDDISFKDRAFAFAAYDGPQKLINRHNEVWITAADSDSIGMNMLSLSATTIDAVQSALAAAQKAVAQMFHN</sequence>
<proteinExistence type="evidence at transcript level"/>
<feature type="signal peptide" evidence="2">
    <location>
        <begin position="1"/>
        <end position="19"/>
    </location>
</feature>
<name>A0A7L9QEK1_9CHLO</name>
<dbReference type="FunFam" id="3.20.80.10:FF:000002">
    <property type="entry name" value="Heme-binding protein 2"/>
    <property type="match status" value="1"/>
</dbReference>
<protein>
    <submittedName>
        <fullName evidence="3">Putative extracellular protein TR9_073b</fullName>
    </submittedName>
</protein>
<dbReference type="PANTHER" id="PTHR11220:SF1">
    <property type="entry name" value="HEME-BINDING PROTEIN 2"/>
    <property type="match status" value="1"/>
</dbReference>